<proteinExistence type="predicted"/>
<dbReference type="InterPro" id="IPR011990">
    <property type="entry name" value="TPR-like_helical_dom_sf"/>
</dbReference>
<dbReference type="EMBL" id="OW152813">
    <property type="protein sequence ID" value="CAH2034353.1"/>
    <property type="molecule type" value="Genomic_DNA"/>
</dbReference>
<keyword evidence="2" id="KW-1185">Reference proteome</keyword>
<dbReference type="PANTHER" id="PTHR31859:SF1">
    <property type="entry name" value="TETRATRICOPEPTIDE REPEAT PROTEIN 39C"/>
    <property type="match status" value="1"/>
</dbReference>
<gene>
    <name evidence="1" type="ORF">IPOD504_LOCUS94</name>
</gene>
<reference evidence="1" key="1">
    <citation type="submission" date="2022-03" db="EMBL/GenBank/DDBJ databases">
        <authorList>
            <person name="Martin H S."/>
        </authorList>
    </citation>
    <scope>NUCLEOTIDE SEQUENCE</scope>
</reference>
<feature type="non-terminal residue" evidence="1">
    <location>
        <position position="322"/>
    </location>
</feature>
<dbReference type="SUPFAM" id="SSF48452">
    <property type="entry name" value="TPR-like"/>
    <property type="match status" value="1"/>
</dbReference>
<evidence type="ECO:0000313" key="1">
    <source>
        <dbReference type="EMBL" id="CAH2034353.1"/>
    </source>
</evidence>
<name>A0ABN8HJC5_9NEOP</name>
<protein>
    <submittedName>
        <fullName evidence="1">Uncharacterized protein</fullName>
    </submittedName>
</protein>
<dbReference type="PANTHER" id="PTHR31859">
    <property type="entry name" value="TETRATRICOPEPTIDE REPEAT PROTEIN 39 FAMILY MEMBER"/>
    <property type="match status" value="1"/>
</dbReference>
<evidence type="ECO:0000313" key="2">
    <source>
        <dbReference type="Proteomes" id="UP000837857"/>
    </source>
</evidence>
<accession>A0ABN8HJC5</accession>
<organism evidence="1 2">
    <name type="scientific">Iphiclides podalirius</name>
    <name type="common">scarce swallowtail</name>
    <dbReference type="NCBI Taxonomy" id="110791"/>
    <lineage>
        <taxon>Eukaryota</taxon>
        <taxon>Metazoa</taxon>
        <taxon>Ecdysozoa</taxon>
        <taxon>Arthropoda</taxon>
        <taxon>Hexapoda</taxon>
        <taxon>Insecta</taxon>
        <taxon>Pterygota</taxon>
        <taxon>Neoptera</taxon>
        <taxon>Endopterygota</taxon>
        <taxon>Lepidoptera</taxon>
        <taxon>Glossata</taxon>
        <taxon>Ditrysia</taxon>
        <taxon>Papilionoidea</taxon>
        <taxon>Papilionidae</taxon>
        <taxon>Papilioninae</taxon>
        <taxon>Iphiclides</taxon>
    </lineage>
</organism>
<dbReference type="Proteomes" id="UP000837857">
    <property type="component" value="Chromosome 1"/>
</dbReference>
<dbReference type="InterPro" id="IPR019412">
    <property type="entry name" value="IML2/TPR_39"/>
</dbReference>
<sequence length="322" mass="36918">MHQCNEIFGYLHLIIEFNNFYSTVKEFQDVLMKKCWHGENSRLSYIDILRTILQTFSCNIHVLVTKLYTILNSVVTNGVTGMPSNARVMLDIIPAANLRQNCAIAAAAYRHGTDEDLLRLIPELFYTEVVWANLSAPAFAQRVAGRPVSQVSWVNQTGELFEILGSYVLLPIVEMLGIWHIVTSMSPDKRPLSALLALIQIVNKKFELERPPYSCPLGVDRRVAVAYFMGCCLAEIGLHQLAIVQLRKVVKKKRHIKMDYFFVPLAMFELALCYDALGDRRRAHNQLLLARQHHENVLRNYEILYHVYAAAVDFVQPERDRQ</sequence>